<evidence type="ECO:0000256" key="10">
    <source>
        <dbReference type="ARBA" id="ARBA00068717"/>
    </source>
</evidence>
<keyword evidence="5" id="KW-1133">Transmembrane helix</keyword>
<dbReference type="CDD" id="cd05339">
    <property type="entry name" value="17beta-HSDXI-like_SDR_c"/>
    <property type="match status" value="1"/>
</dbReference>
<evidence type="ECO:0000256" key="8">
    <source>
        <dbReference type="ARBA" id="ARBA00023136"/>
    </source>
</evidence>
<proteinExistence type="evidence at transcript level"/>
<comment type="subcellular location">
    <subcellularLocation>
        <location evidence="1">Membrane</location>
        <topology evidence="1">Multi-pass membrane protein</topology>
    </subcellularLocation>
</comment>
<evidence type="ECO:0000256" key="3">
    <source>
        <dbReference type="ARBA" id="ARBA00022692"/>
    </source>
</evidence>
<dbReference type="SUPFAM" id="SSF51735">
    <property type="entry name" value="NAD(P)-binding Rossmann-fold domains"/>
    <property type="match status" value="1"/>
</dbReference>
<dbReference type="EMBL" id="BT080525">
    <property type="protein sequence ID" value="ACO14949.1"/>
    <property type="molecule type" value="mRNA"/>
</dbReference>
<evidence type="ECO:0000256" key="6">
    <source>
        <dbReference type="ARBA" id="ARBA00023002"/>
    </source>
</evidence>
<evidence type="ECO:0000256" key="2">
    <source>
        <dbReference type="ARBA" id="ARBA00006484"/>
    </source>
</evidence>
<dbReference type="Gene3D" id="3.40.50.720">
    <property type="entry name" value="NAD(P)-binding Rossmann-like Domain"/>
    <property type="match status" value="1"/>
</dbReference>
<dbReference type="InterPro" id="IPR002347">
    <property type="entry name" value="SDR_fam"/>
</dbReference>
<dbReference type="GO" id="GO:0052650">
    <property type="term" value="F:all-trans-retinol dehydrogenase (NADP+) activity"/>
    <property type="evidence" value="ECO:0007669"/>
    <property type="project" value="UniProtKB-ARBA"/>
</dbReference>
<dbReference type="FunFam" id="3.40.50.720:FF:000131">
    <property type="entry name" value="Short-chain dehydrogenase/reductase 3"/>
    <property type="match status" value="1"/>
</dbReference>
<gene>
    <name evidence="13" type="primary">RDHE2</name>
</gene>
<evidence type="ECO:0000256" key="4">
    <source>
        <dbReference type="ARBA" id="ARBA00022857"/>
    </source>
</evidence>
<dbReference type="PRINTS" id="PR00080">
    <property type="entry name" value="SDRFAMILY"/>
</dbReference>
<organism evidence="13">
    <name type="scientific">Caligus clemensi</name>
    <name type="common">Sea louse</name>
    <dbReference type="NCBI Taxonomy" id="344056"/>
    <lineage>
        <taxon>Eukaryota</taxon>
        <taxon>Metazoa</taxon>
        <taxon>Ecdysozoa</taxon>
        <taxon>Arthropoda</taxon>
        <taxon>Crustacea</taxon>
        <taxon>Multicrustacea</taxon>
        <taxon>Hexanauplia</taxon>
        <taxon>Copepoda</taxon>
        <taxon>Siphonostomatoida</taxon>
        <taxon>Caligidae</taxon>
        <taxon>Caligus</taxon>
    </lineage>
</organism>
<dbReference type="PANTHER" id="PTHR24322">
    <property type="entry name" value="PKSB"/>
    <property type="match status" value="1"/>
</dbReference>
<comment type="similarity">
    <text evidence="2 12">Belongs to the short-chain dehydrogenases/reductases (SDR) family.</text>
</comment>
<keyword evidence="3" id="KW-0812">Transmembrane</keyword>
<evidence type="ECO:0000256" key="9">
    <source>
        <dbReference type="ARBA" id="ARBA00059620"/>
    </source>
</evidence>
<keyword evidence="4" id="KW-0521">NADP</keyword>
<keyword evidence="8" id="KW-0472">Membrane</keyword>
<evidence type="ECO:0000256" key="7">
    <source>
        <dbReference type="ARBA" id="ARBA00023098"/>
    </source>
</evidence>
<dbReference type="InterPro" id="IPR020904">
    <property type="entry name" value="Sc_DH/Rdtase_CS"/>
</dbReference>
<comment type="function">
    <text evidence="9">Catalyzes the reduction of all-trans-retinal to all-trans-retinol in the presence of NADPH.</text>
</comment>
<dbReference type="PRINTS" id="PR00081">
    <property type="entry name" value="GDHRDH"/>
</dbReference>
<accession>C1C0Z6</accession>
<evidence type="ECO:0000256" key="5">
    <source>
        <dbReference type="ARBA" id="ARBA00022989"/>
    </source>
</evidence>
<dbReference type="InterPro" id="IPR036291">
    <property type="entry name" value="NAD(P)-bd_dom_sf"/>
</dbReference>
<name>C1C0Z6_CALCM</name>
<evidence type="ECO:0000256" key="12">
    <source>
        <dbReference type="RuleBase" id="RU000363"/>
    </source>
</evidence>
<evidence type="ECO:0000256" key="1">
    <source>
        <dbReference type="ARBA" id="ARBA00004141"/>
    </source>
</evidence>
<protein>
    <recommendedName>
        <fullName evidence="10">Short-chain dehydrogenase/reductase 3</fullName>
    </recommendedName>
    <alternativeName>
        <fullName evidence="11">Retinal short-chain dehydrogenase/reductase 1</fullName>
    </alternativeName>
</protein>
<dbReference type="PANTHER" id="PTHR24322:SF748">
    <property type="entry name" value="FI23927P1-RELATED"/>
    <property type="match status" value="1"/>
</dbReference>
<dbReference type="PROSITE" id="PS00061">
    <property type="entry name" value="ADH_SHORT"/>
    <property type="match status" value="1"/>
</dbReference>
<dbReference type="Pfam" id="PF00106">
    <property type="entry name" value="adh_short"/>
    <property type="match status" value="1"/>
</dbReference>
<keyword evidence="6" id="KW-0560">Oxidoreductase</keyword>
<keyword evidence="7" id="KW-0443">Lipid metabolism</keyword>
<sequence>MLLLLIEVLRALLLSIFYYIPICAKLLLPKYFKKSVKNETVLITGGASGFGKSLAKKFLSLGSNVIIVDVNKSAGNATVSEFHEYLNTLSEAERGFIKFYHADLTKKEAVYSVFSLIQDNDGDVDILINNAGVVSGSSLLDTPDERIQLTFDVNILAHFWTIKALLPTMIQKRKGHIVNVASMAGVVGTNNMVDYCSSKFAAVGLHEALREELLAQQNDFVECTLVCPYYANTGMFAGVKTDVLPLLEAEDVTESILHAVLLEMDTTCIPSYQMFLPLLKFLMPTTVYSNFCQRIGISHSMDQFRGRSNGIKKD</sequence>
<dbReference type="AlphaFoldDB" id="C1C0Z6"/>
<evidence type="ECO:0000256" key="11">
    <source>
        <dbReference type="ARBA" id="ARBA00082544"/>
    </source>
</evidence>
<dbReference type="GO" id="GO:0005811">
    <property type="term" value="C:lipid droplet"/>
    <property type="evidence" value="ECO:0007669"/>
    <property type="project" value="TreeGrafter"/>
</dbReference>
<reference evidence="13" key="1">
    <citation type="submission" date="2009-03" db="EMBL/GenBank/DDBJ databases">
        <title>Caligus clemensi ESTs and full-length cDNAs.</title>
        <authorList>
            <person name="Yasuike M."/>
            <person name="von Schalburg K."/>
            <person name="Cooper G."/>
            <person name="Leong J."/>
            <person name="Jones S.R.M."/>
            <person name="Koop B.F."/>
        </authorList>
    </citation>
    <scope>NUCLEOTIDE SEQUENCE</scope>
    <source>
        <tissue evidence="13">Whole</tissue>
    </source>
</reference>
<evidence type="ECO:0000313" key="13">
    <source>
        <dbReference type="EMBL" id="ACO14949.1"/>
    </source>
</evidence>
<dbReference type="GO" id="GO:0016020">
    <property type="term" value="C:membrane"/>
    <property type="evidence" value="ECO:0007669"/>
    <property type="project" value="UniProtKB-SubCell"/>
</dbReference>